<dbReference type="RefSeq" id="WP_088859089.1">
    <property type="nucleotide sequence ID" value="NZ_CP014863.1"/>
</dbReference>
<protein>
    <submittedName>
        <fullName evidence="1">Uncharacterized protein</fullName>
    </submittedName>
</protein>
<dbReference type="Proteomes" id="UP000250179">
    <property type="component" value="Plasmid unnamed"/>
</dbReference>
<reference evidence="1 2" key="1">
    <citation type="submission" date="2016-03" db="EMBL/GenBank/DDBJ databases">
        <title>Complete genome sequence of Thermococcus profundus strain DT5432.</title>
        <authorList>
            <person name="Oger P.M."/>
        </authorList>
    </citation>
    <scope>NUCLEOTIDE SEQUENCE [LARGE SCALE GENOMIC DNA]</scope>
    <source>
        <strain evidence="1 2">DT 5432</strain>
        <plasmid evidence="2">Plasmid</plasmid>
    </source>
</reference>
<evidence type="ECO:0000313" key="2">
    <source>
        <dbReference type="Proteomes" id="UP000250179"/>
    </source>
</evidence>
<dbReference type="KEGG" id="tprf:A3L09_10755"/>
<name>A0A2Z2MB55_THEPR</name>
<dbReference type="GeneID" id="33320901"/>
<dbReference type="AlphaFoldDB" id="A0A2Z2MB55"/>
<accession>A0A2Z2MB55</accession>
<organism evidence="1 2">
    <name type="scientific">Thermococcus profundus</name>
    <dbReference type="NCBI Taxonomy" id="49899"/>
    <lineage>
        <taxon>Archaea</taxon>
        <taxon>Methanobacteriati</taxon>
        <taxon>Methanobacteriota</taxon>
        <taxon>Thermococci</taxon>
        <taxon>Thermococcales</taxon>
        <taxon>Thermococcaceae</taxon>
        <taxon>Thermococcus</taxon>
    </lineage>
</organism>
<dbReference type="EMBL" id="CP014863">
    <property type="protein sequence ID" value="ASJ03830.1"/>
    <property type="molecule type" value="Genomic_DNA"/>
</dbReference>
<keyword evidence="1" id="KW-0614">Plasmid</keyword>
<gene>
    <name evidence="1" type="ORF">A3L09_10755</name>
</gene>
<proteinExistence type="predicted"/>
<keyword evidence="2" id="KW-1185">Reference proteome</keyword>
<sequence>MKFVTKHVSPHKPAKNLMANGHFSPVLKPSDGVSNTVITKVYSIDGVIINPSNFYLYSIGEERGFEKYLLTGTQKVSVSVEGKYTTIPVPVWLYIVYSVRDERAVFSGVVNNTGVHYVSSVEEAKDPLNTIMKLVVKAIKSSVANKTI</sequence>
<geneLocation type="plasmid" evidence="2"/>
<evidence type="ECO:0000313" key="1">
    <source>
        <dbReference type="EMBL" id="ASJ03830.1"/>
    </source>
</evidence>